<dbReference type="Proteomes" id="UP000316096">
    <property type="component" value="Unassembled WGS sequence"/>
</dbReference>
<evidence type="ECO:0000313" key="2">
    <source>
        <dbReference type="Proteomes" id="UP000316096"/>
    </source>
</evidence>
<dbReference type="EMBL" id="VFOZ01000001">
    <property type="protein sequence ID" value="TQL95703.1"/>
    <property type="molecule type" value="Genomic_DNA"/>
</dbReference>
<dbReference type="OrthoDB" id="3517073at2"/>
<dbReference type="RefSeq" id="WP_141954109.1">
    <property type="nucleotide sequence ID" value="NZ_VFOZ01000001.1"/>
</dbReference>
<comment type="caution">
    <text evidence="1">The sequence shown here is derived from an EMBL/GenBank/DDBJ whole genome shotgun (WGS) entry which is preliminary data.</text>
</comment>
<sequence>MSRLVLSVPETVTSHYVIATSEPPDDPRTAVPWRVSEPFRAAAVEALKTPRLGIFTIAADEATWRTDDLLASEDDRRRVRESSHQILVVHRTATVDQPHGEQIARAVARAIADATGGILIDPQARQVVLRDGLARVERGWFRMGDQWFGTRYDLDEAAARPPHEGDLRGTESCSCLRITLLGLRRFGLPDLLIDNVACAHDLAALSLLRSLACRLLTDQWRWARLHPNQPTRPLDDHPKIDPDDFWTFWGATPFVDGRPLTARLVPISRTTLKVMPPKDYPGTRTAWGREVLVPSMPPLVGCPADEDSPWPRPAESEA</sequence>
<keyword evidence="2" id="KW-1185">Reference proteome</keyword>
<evidence type="ECO:0000313" key="1">
    <source>
        <dbReference type="EMBL" id="TQL95703.1"/>
    </source>
</evidence>
<organism evidence="1 2">
    <name type="scientific">Actinoallomurus bryophytorum</name>
    <dbReference type="NCBI Taxonomy" id="1490222"/>
    <lineage>
        <taxon>Bacteria</taxon>
        <taxon>Bacillati</taxon>
        <taxon>Actinomycetota</taxon>
        <taxon>Actinomycetes</taxon>
        <taxon>Streptosporangiales</taxon>
        <taxon>Thermomonosporaceae</taxon>
        <taxon>Actinoallomurus</taxon>
    </lineage>
</organism>
<protein>
    <submittedName>
        <fullName evidence="1">Uncharacterized protein</fullName>
    </submittedName>
</protein>
<gene>
    <name evidence="1" type="ORF">FB559_1211</name>
</gene>
<dbReference type="AlphaFoldDB" id="A0A543CF24"/>
<name>A0A543CF24_9ACTN</name>
<proteinExistence type="predicted"/>
<reference evidence="1 2" key="1">
    <citation type="submission" date="2019-06" db="EMBL/GenBank/DDBJ databases">
        <title>Sequencing the genomes of 1000 actinobacteria strains.</title>
        <authorList>
            <person name="Klenk H.-P."/>
        </authorList>
    </citation>
    <scope>NUCLEOTIDE SEQUENCE [LARGE SCALE GENOMIC DNA]</scope>
    <source>
        <strain evidence="1 2">DSM 102200</strain>
    </source>
</reference>
<accession>A0A543CF24</accession>